<dbReference type="OrthoDB" id="9809277at2"/>
<evidence type="ECO:0000256" key="2">
    <source>
        <dbReference type="ARBA" id="ARBA00023277"/>
    </source>
</evidence>
<dbReference type="Gene3D" id="3.20.20.80">
    <property type="entry name" value="Glycosidases"/>
    <property type="match status" value="1"/>
</dbReference>
<comment type="caution">
    <text evidence="8">The sequence shown here is derived from an EMBL/GenBank/DDBJ whole genome shotgun (WGS) entry which is preliminary data.</text>
</comment>
<dbReference type="PATRIC" id="fig|1492738.3.peg.3171"/>
<name>A0A066WI51_9FLAO</name>
<dbReference type="InterPro" id="IPR001000">
    <property type="entry name" value="GH10_dom"/>
</dbReference>
<dbReference type="InterPro" id="IPR031158">
    <property type="entry name" value="GH10_AS"/>
</dbReference>
<dbReference type="SMART" id="SM00633">
    <property type="entry name" value="Glyco_10"/>
    <property type="match status" value="1"/>
</dbReference>
<evidence type="ECO:0000256" key="4">
    <source>
        <dbReference type="ARBA" id="ARBA00023326"/>
    </source>
</evidence>
<sequence>MKPTKSFLFLFSAVITLSSCNNKINSQSTAKNSLKNAYKGDFYIGTALDINQIEEKDPKVTNLISKQFNSITPENIMKSMFLQPEENKFDFDVSDKYVAFGQKHKMFIHGHTLVWHSQLAPWMSKIKDSTSMAKMLTNHITTVVKKYKGKIDSWDVVNEALNEDGTLRKSVFLNTYGKNFITHAFKTAAAIDSKVELYYNDYNLCNAKKRQGAVELVKNLQKNGAKIDGVGEQGHWHLETPTLEEIEKTILDFSALGVKVSFSELDISVLPSPYGLQGAEISQRFANNEKMNPYPKTLPDSMQVKLAQRYNDIFKLFLKHKDKISRVTFWGVNDTQSWLNDFPIKGRTDYPLLFDANLQPKKAYESIISLKVKK</sequence>
<feature type="domain" description="GH10" evidence="7">
    <location>
        <begin position="28"/>
        <end position="370"/>
    </location>
</feature>
<dbReference type="SUPFAM" id="SSF51445">
    <property type="entry name" value="(Trans)glycosidases"/>
    <property type="match status" value="1"/>
</dbReference>
<evidence type="ECO:0000256" key="1">
    <source>
        <dbReference type="ARBA" id="ARBA00022801"/>
    </source>
</evidence>
<dbReference type="EMBL" id="JNCA01000040">
    <property type="protein sequence ID" value="KDN53697.1"/>
    <property type="molecule type" value="Genomic_DNA"/>
</dbReference>
<dbReference type="PROSITE" id="PS51257">
    <property type="entry name" value="PROKAR_LIPOPROTEIN"/>
    <property type="match status" value="1"/>
</dbReference>
<evidence type="ECO:0000256" key="6">
    <source>
        <dbReference type="RuleBase" id="RU361174"/>
    </source>
</evidence>
<dbReference type="PRINTS" id="PR00134">
    <property type="entry name" value="GLHYDRLASE10"/>
</dbReference>
<proteinExistence type="inferred from homology"/>
<comment type="similarity">
    <text evidence="6">Belongs to the glycosyl hydrolase 10 (cellulase F) family.</text>
</comment>
<dbReference type="GO" id="GO:0031176">
    <property type="term" value="F:endo-1,4-beta-xylanase activity"/>
    <property type="evidence" value="ECO:0007669"/>
    <property type="project" value="UniProtKB-EC"/>
</dbReference>
<gene>
    <name evidence="8" type="ORF">FEM21_31860</name>
</gene>
<keyword evidence="3 6" id="KW-0326">Glycosidase</keyword>
<reference evidence="8 9" key="1">
    <citation type="submission" date="2014-05" db="EMBL/GenBank/DDBJ databases">
        <title>Genome Sequence of Flavobacterium sp. EM1321.</title>
        <authorList>
            <person name="Shin S.-K."/>
            <person name="Yi H."/>
        </authorList>
    </citation>
    <scope>NUCLEOTIDE SEQUENCE [LARGE SCALE GENOMIC DNA]</scope>
    <source>
        <strain evidence="8 9">EM1321</strain>
    </source>
</reference>
<dbReference type="Pfam" id="PF00331">
    <property type="entry name" value="Glyco_hydro_10"/>
    <property type="match status" value="1"/>
</dbReference>
<keyword evidence="2 6" id="KW-0119">Carbohydrate metabolism</keyword>
<feature type="active site" description="Nucleophile" evidence="5">
    <location>
        <position position="264"/>
    </location>
</feature>
<dbReference type="GO" id="GO:0045493">
    <property type="term" value="P:xylan catabolic process"/>
    <property type="evidence" value="ECO:0007669"/>
    <property type="project" value="UniProtKB-KW"/>
</dbReference>
<evidence type="ECO:0000313" key="8">
    <source>
        <dbReference type="EMBL" id="KDN53697.1"/>
    </source>
</evidence>
<dbReference type="PANTHER" id="PTHR31490:SF90">
    <property type="entry name" value="ENDO-1,4-BETA-XYLANASE A"/>
    <property type="match status" value="1"/>
</dbReference>
<dbReference type="eggNOG" id="COG3693">
    <property type="taxonomic scope" value="Bacteria"/>
</dbReference>
<comment type="catalytic activity">
    <reaction evidence="6">
        <text>Endohydrolysis of (1-&gt;4)-beta-D-xylosidic linkages in xylans.</text>
        <dbReference type="EC" id="3.2.1.8"/>
    </reaction>
</comment>
<evidence type="ECO:0000256" key="3">
    <source>
        <dbReference type="ARBA" id="ARBA00023295"/>
    </source>
</evidence>
<evidence type="ECO:0000259" key="7">
    <source>
        <dbReference type="PROSITE" id="PS51760"/>
    </source>
</evidence>
<dbReference type="InterPro" id="IPR017853">
    <property type="entry name" value="GH"/>
</dbReference>
<dbReference type="PANTHER" id="PTHR31490">
    <property type="entry name" value="GLYCOSYL HYDROLASE"/>
    <property type="match status" value="1"/>
</dbReference>
<dbReference type="RefSeq" id="WP_035662622.1">
    <property type="nucleotide sequence ID" value="NZ_JNCA01000040.1"/>
</dbReference>
<dbReference type="EC" id="3.2.1.8" evidence="6"/>
<organism evidence="8 9">
    <name type="scientific">Flavobacterium seoulense</name>
    <dbReference type="NCBI Taxonomy" id="1492738"/>
    <lineage>
        <taxon>Bacteria</taxon>
        <taxon>Pseudomonadati</taxon>
        <taxon>Bacteroidota</taxon>
        <taxon>Flavobacteriia</taxon>
        <taxon>Flavobacteriales</taxon>
        <taxon>Flavobacteriaceae</taxon>
        <taxon>Flavobacterium</taxon>
    </lineage>
</organism>
<dbReference type="STRING" id="1492738.FEM21_31860"/>
<keyword evidence="1 6" id="KW-0378">Hydrolase</keyword>
<keyword evidence="8" id="KW-0858">Xylan degradation</keyword>
<keyword evidence="9" id="KW-1185">Reference proteome</keyword>
<dbReference type="AlphaFoldDB" id="A0A066WI51"/>
<evidence type="ECO:0000256" key="5">
    <source>
        <dbReference type="PROSITE-ProRule" id="PRU10061"/>
    </source>
</evidence>
<keyword evidence="4 6" id="KW-0624">Polysaccharide degradation</keyword>
<dbReference type="PROSITE" id="PS00591">
    <property type="entry name" value="GH10_1"/>
    <property type="match status" value="1"/>
</dbReference>
<dbReference type="PROSITE" id="PS51760">
    <property type="entry name" value="GH10_2"/>
    <property type="match status" value="1"/>
</dbReference>
<dbReference type="InterPro" id="IPR044846">
    <property type="entry name" value="GH10"/>
</dbReference>
<evidence type="ECO:0000313" key="9">
    <source>
        <dbReference type="Proteomes" id="UP000027064"/>
    </source>
</evidence>
<dbReference type="Proteomes" id="UP000027064">
    <property type="component" value="Unassembled WGS sequence"/>
</dbReference>
<accession>A0A066WI51</accession>
<protein>
    <recommendedName>
        <fullName evidence="6">Beta-xylanase</fullName>
        <ecNumber evidence="6">3.2.1.8</ecNumber>
    </recommendedName>
</protein>